<comment type="caution">
    <text evidence="1">The sequence shown here is derived from an EMBL/GenBank/DDBJ whole genome shotgun (WGS) entry which is preliminary data.</text>
</comment>
<gene>
    <name evidence="1" type="ORF">EEX84_10475</name>
</gene>
<keyword evidence="2" id="KW-1185">Reference proteome</keyword>
<dbReference type="OrthoDB" id="2678957at2"/>
<evidence type="ECO:0000313" key="2">
    <source>
        <dbReference type="Proteomes" id="UP000275473"/>
    </source>
</evidence>
<sequence>MESENRDEKIIKRYQQDERTMILLFIHWCTNHQLDPVSLYHRAYPAQAPNQALSEALEDAGQEEIDISSETLLEVLQMFGNDDLAFVVAEEAEKISR</sequence>
<organism evidence="1 2">
    <name type="scientific">Planococcus salinus</name>
    <dbReference type="NCBI Taxonomy" id="1848460"/>
    <lineage>
        <taxon>Bacteria</taxon>
        <taxon>Bacillati</taxon>
        <taxon>Bacillota</taxon>
        <taxon>Bacilli</taxon>
        <taxon>Bacillales</taxon>
        <taxon>Caryophanaceae</taxon>
        <taxon>Planococcus</taxon>
    </lineage>
</organism>
<dbReference type="RefSeq" id="WP_123165589.1">
    <property type="nucleotide sequence ID" value="NZ_RIAX01000007.1"/>
</dbReference>
<dbReference type="Proteomes" id="UP000275473">
    <property type="component" value="Unassembled WGS sequence"/>
</dbReference>
<proteinExistence type="predicted"/>
<accession>A0A3M8P6S5</accession>
<name>A0A3M8P6S5_9BACL</name>
<protein>
    <submittedName>
        <fullName evidence="1">Uncharacterized protein</fullName>
    </submittedName>
</protein>
<dbReference type="AlphaFoldDB" id="A0A3M8P6S5"/>
<reference evidence="1 2" key="1">
    <citation type="journal article" date="2018" name="Int. J. Syst. Evol. Microbiol.">
        <title>Planococcus salinus sp. nov., a moderately halophilic bacterium isolated from a saline-alkali soil.</title>
        <authorList>
            <person name="Gan L."/>
        </authorList>
    </citation>
    <scope>NUCLEOTIDE SEQUENCE [LARGE SCALE GENOMIC DNA]</scope>
    <source>
        <strain evidence="1 2">LCB217</strain>
    </source>
</reference>
<dbReference type="EMBL" id="RIAX01000007">
    <property type="protein sequence ID" value="RNF39121.1"/>
    <property type="molecule type" value="Genomic_DNA"/>
</dbReference>
<evidence type="ECO:0000313" key="1">
    <source>
        <dbReference type="EMBL" id="RNF39121.1"/>
    </source>
</evidence>